<gene>
    <name evidence="2" type="ORF">OH76DRAFT_1350836</name>
</gene>
<keyword evidence="3" id="KW-1185">Reference proteome</keyword>
<name>A0A371DAE4_9APHY</name>
<evidence type="ECO:0000313" key="2">
    <source>
        <dbReference type="EMBL" id="RDX49515.1"/>
    </source>
</evidence>
<evidence type="ECO:0000313" key="3">
    <source>
        <dbReference type="Proteomes" id="UP000256964"/>
    </source>
</evidence>
<dbReference type="PANTHER" id="PTHR38248">
    <property type="entry name" value="FUNK1 6"/>
    <property type="match status" value="1"/>
</dbReference>
<dbReference type="AlphaFoldDB" id="A0A371DAE4"/>
<protein>
    <recommendedName>
        <fullName evidence="1">Fungal-type protein kinase domain-containing protein</fullName>
    </recommendedName>
</protein>
<dbReference type="STRING" id="139420.A0A371DAE4"/>
<dbReference type="Proteomes" id="UP000256964">
    <property type="component" value="Unassembled WGS sequence"/>
</dbReference>
<dbReference type="InterPro" id="IPR040976">
    <property type="entry name" value="Pkinase_fungal"/>
</dbReference>
<dbReference type="Pfam" id="PF17667">
    <property type="entry name" value="Pkinase_fungal"/>
    <property type="match status" value="1"/>
</dbReference>
<feature type="domain" description="Fungal-type protein kinase" evidence="1">
    <location>
        <begin position="41"/>
        <end position="386"/>
    </location>
</feature>
<accession>A0A371DAE4</accession>
<dbReference type="PROSITE" id="PS00109">
    <property type="entry name" value="PROTEIN_KINASE_TYR"/>
    <property type="match status" value="1"/>
</dbReference>
<dbReference type="SUPFAM" id="SSF56112">
    <property type="entry name" value="Protein kinase-like (PK-like)"/>
    <property type="match status" value="1"/>
</dbReference>
<dbReference type="EMBL" id="KZ857405">
    <property type="protein sequence ID" value="RDX49515.1"/>
    <property type="molecule type" value="Genomic_DNA"/>
</dbReference>
<dbReference type="GO" id="GO:0004672">
    <property type="term" value="F:protein kinase activity"/>
    <property type="evidence" value="ECO:0007669"/>
    <property type="project" value="InterPro"/>
</dbReference>
<evidence type="ECO:0000259" key="1">
    <source>
        <dbReference type="Pfam" id="PF17667"/>
    </source>
</evidence>
<reference evidence="2 3" key="1">
    <citation type="journal article" date="2018" name="Biotechnol. Biofuels">
        <title>Integrative visual omics of the white-rot fungus Polyporus brumalis exposes the biotechnological potential of its oxidative enzymes for delignifying raw plant biomass.</title>
        <authorList>
            <person name="Miyauchi S."/>
            <person name="Rancon A."/>
            <person name="Drula E."/>
            <person name="Hage H."/>
            <person name="Chaduli D."/>
            <person name="Favel A."/>
            <person name="Grisel S."/>
            <person name="Henrissat B."/>
            <person name="Herpoel-Gimbert I."/>
            <person name="Ruiz-Duenas F.J."/>
            <person name="Chevret D."/>
            <person name="Hainaut M."/>
            <person name="Lin J."/>
            <person name="Wang M."/>
            <person name="Pangilinan J."/>
            <person name="Lipzen A."/>
            <person name="Lesage-Meessen L."/>
            <person name="Navarro D."/>
            <person name="Riley R."/>
            <person name="Grigoriev I.V."/>
            <person name="Zhou S."/>
            <person name="Raouche S."/>
            <person name="Rosso M.N."/>
        </authorList>
    </citation>
    <scope>NUCLEOTIDE SEQUENCE [LARGE SCALE GENOMIC DNA]</scope>
    <source>
        <strain evidence="2 3">BRFM 1820</strain>
    </source>
</reference>
<dbReference type="InterPro" id="IPR011009">
    <property type="entry name" value="Kinase-like_dom_sf"/>
</dbReference>
<dbReference type="OrthoDB" id="2727827at2759"/>
<proteinExistence type="predicted"/>
<dbReference type="InterPro" id="IPR008266">
    <property type="entry name" value="Tyr_kinase_AS"/>
</dbReference>
<organism evidence="2 3">
    <name type="scientific">Lentinus brumalis</name>
    <dbReference type="NCBI Taxonomy" id="2498619"/>
    <lineage>
        <taxon>Eukaryota</taxon>
        <taxon>Fungi</taxon>
        <taxon>Dikarya</taxon>
        <taxon>Basidiomycota</taxon>
        <taxon>Agaricomycotina</taxon>
        <taxon>Agaricomycetes</taxon>
        <taxon>Polyporales</taxon>
        <taxon>Polyporaceae</taxon>
        <taxon>Lentinus</taxon>
    </lineage>
</organism>
<sequence>MLEDPLFPEATYGKPDFLVADVPSRQSHRDNRLLTDQYPPKEVRWRQCPSFIEVKSSSADRPRAVNIADVKETLVQGADYARMILASRPFQLYTYGLFICGTSFNVGSFDRCGISLSPDMQITNSVDLRSFVHIIFRLLWDMSPHELGLDPTVEIMPGETYYQEEFPRFRVPVSDRSESAETIMTVMTVGKPLWLSYSLLGRGTSIWSALTADNTPVILKSAWRTTGRKGEAEIYDEITSLLKRANLPYPRGMATPSSGGDVKHDDALLTVSAHRDLSRSQPDDEHVVDRVLHRVIIKDYGKPLWLWSDVKEFALALRDVVEAHRQLYELGVLHRDISGGNILIRVIAAYVPPPRNGKAKITIAQPKGDEVGGFLTDFELASVKEAEEQLDKKPGDTISVRTELLTYYFIVD</sequence>
<dbReference type="PANTHER" id="PTHR38248:SF2">
    <property type="entry name" value="FUNK1 11"/>
    <property type="match status" value="1"/>
</dbReference>